<organism evidence="3 4">
    <name type="scientific">Lysobacter enzymogenes</name>
    <dbReference type="NCBI Taxonomy" id="69"/>
    <lineage>
        <taxon>Bacteria</taxon>
        <taxon>Pseudomonadati</taxon>
        <taxon>Pseudomonadota</taxon>
        <taxon>Gammaproteobacteria</taxon>
        <taxon>Lysobacterales</taxon>
        <taxon>Lysobacteraceae</taxon>
        <taxon>Lysobacter</taxon>
    </lineage>
</organism>
<feature type="chain" id="PRO_5006594956" evidence="2">
    <location>
        <begin position="26"/>
        <end position="200"/>
    </location>
</feature>
<feature type="region of interest" description="Disordered" evidence="1">
    <location>
        <begin position="179"/>
        <end position="200"/>
    </location>
</feature>
<evidence type="ECO:0000313" key="4">
    <source>
        <dbReference type="Proteomes" id="UP000061569"/>
    </source>
</evidence>
<dbReference type="KEGG" id="lez:GLE_1113"/>
<feature type="signal peptide" evidence="2">
    <location>
        <begin position="1"/>
        <end position="25"/>
    </location>
</feature>
<reference evidence="3 4" key="1">
    <citation type="submission" date="2015-11" db="EMBL/GenBank/DDBJ databases">
        <title>Genome sequences of Lysobacter enzymogenes strain C3 and Lysobacter antibioticus ATCC 29479.</title>
        <authorList>
            <person name="Kobayashi D.Y."/>
        </authorList>
    </citation>
    <scope>NUCLEOTIDE SEQUENCE [LARGE SCALE GENOMIC DNA]</scope>
    <source>
        <strain evidence="3 4">C3</strain>
    </source>
</reference>
<protein>
    <submittedName>
        <fullName evidence="3">Lipoprotein</fullName>
    </submittedName>
</protein>
<keyword evidence="2" id="KW-0732">Signal</keyword>
<dbReference type="Proteomes" id="UP000061569">
    <property type="component" value="Chromosome"/>
</dbReference>
<feature type="compositionally biased region" description="Basic and acidic residues" evidence="1">
    <location>
        <begin position="189"/>
        <end position="200"/>
    </location>
</feature>
<evidence type="ECO:0000313" key="3">
    <source>
        <dbReference type="EMBL" id="ALN56471.1"/>
    </source>
</evidence>
<sequence length="200" mass="21727">MNGFRSLRPHRAAFAGALVLTLSLAACDRAAPPEETAPVAAAPSAPPDLTQGPATATISADGRTLSVGVPERSLEETAAKFFNQRADRFDSVAILAQGKRDDVYQVLVRAEAASDPKRDGGRCRDGREVKLRHLEFDLSSMSMTSSQDLESCLRRLRVVAQRRLADGGFEYDLEEIDADGDPSSMYLRYDGKDYGRPAAH</sequence>
<accession>A0A0S2DDA3</accession>
<evidence type="ECO:0000256" key="2">
    <source>
        <dbReference type="SAM" id="SignalP"/>
    </source>
</evidence>
<evidence type="ECO:0000256" key="1">
    <source>
        <dbReference type="SAM" id="MobiDB-lite"/>
    </source>
</evidence>
<name>A0A0S2DDA3_LYSEN</name>
<dbReference type="EMBL" id="CP013140">
    <property type="protein sequence ID" value="ALN56471.1"/>
    <property type="molecule type" value="Genomic_DNA"/>
</dbReference>
<proteinExistence type="predicted"/>
<gene>
    <name evidence="3" type="ORF">GLE_1113</name>
</gene>
<keyword evidence="3" id="KW-0449">Lipoprotein</keyword>
<dbReference type="AlphaFoldDB" id="A0A0S2DDA3"/>
<feature type="region of interest" description="Disordered" evidence="1">
    <location>
        <begin position="35"/>
        <end position="54"/>
    </location>
</feature>
<dbReference type="PATRIC" id="fig|69.6.peg.1099"/>
<dbReference type="PROSITE" id="PS51257">
    <property type="entry name" value="PROKAR_LIPOPROTEIN"/>
    <property type="match status" value="1"/>
</dbReference>